<reference evidence="2" key="1">
    <citation type="journal article" date="2021" name="Proc. Natl. Acad. Sci. U.S.A.">
        <title>A Catalog of Tens of Thousands of Viruses from Human Metagenomes Reveals Hidden Associations with Chronic Diseases.</title>
        <authorList>
            <person name="Tisza M.J."/>
            <person name="Buck C.B."/>
        </authorList>
    </citation>
    <scope>NUCLEOTIDE SEQUENCE</scope>
    <source>
        <strain evidence="2">CtgXa1</strain>
    </source>
</reference>
<protein>
    <recommendedName>
        <fullName evidence="1">bAvd-like domain-containing protein</fullName>
    </recommendedName>
</protein>
<evidence type="ECO:0000313" key="2">
    <source>
        <dbReference type="EMBL" id="DAF58957.1"/>
    </source>
</evidence>
<dbReference type="Gene3D" id="1.20.1440.60">
    <property type="entry name" value="23S rRNA-intervening sequence"/>
    <property type="match status" value="1"/>
</dbReference>
<organism evidence="2">
    <name type="scientific">Myoviridae sp. ctgXa1</name>
    <dbReference type="NCBI Taxonomy" id="2827700"/>
    <lineage>
        <taxon>Viruses</taxon>
        <taxon>Duplodnaviria</taxon>
        <taxon>Heunggongvirae</taxon>
        <taxon>Uroviricota</taxon>
        <taxon>Caudoviricetes</taxon>
    </lineage>
</organism>
<dbReference type="InterPro" id="IPR055360">
    <property type="entry name" value="bAvd"/>
</dbReference>
<dbReference type="InterPro" id="IPR036583">
    <property type="entry name" value="23S_rRNA_IVS_sf"/>
</dbReference>
<evidence type="ECO:0000259" key="1">
    <source>
        <dbReference type="Pfam" id="PF22296"/>
    </source>
</evidence>
<dbReference type="CDD" id="cd16376">
    <property type="entry name" value="Avd_like"/>
    <property type="match status" value="1"/>
</dbReference>
<name>A0A8S5T6H9_9CAUD</name>
<feature type="domain" description="bAvd-like" evidence="1">
    <location>
        <begin position="7"/>
        <end position="108"/>
    </location>
</feature>
<dbReference type="SUPFAM" id="SSF158446">
    <property type="entry name" value="IVS-encoded protein-like"/>
    <property type="match status" value="1"/>
</dbReference>
<proteinExistence type="predicted"/>
<dbReference type="NCBIfam" id="NF033474">
    <property type="entry name" value="DivGenRetAVD"/>
    <property type="match status" value="1"/>
</dbReference>
<dbReference type="Pfam" id="PF22296">
    <property type="entry name" value="bAvd"/>
    <property type="match status" value="1"/>
</dbReference>
<dbReference type="EMBL" id="BK032760">
    <property type="protein sequence ID" value="DAF58957.1"/>
    <property type="molecule type" value="Genomic_DNA"/>
</dbReference>
<accession>A0A8S5T6H9</accession>
<sequence length="113" mass="13144">MNPLETEQLIYDFALYIYPILNNWPKAEKFALTNRIKNCIFTMLEECVALRKSSTKKSHAYAIDRELDMLRTYFHLGYDLKYCNAHRYEVIGRKLAEIGGRVGGLIKAINARP</sequence>